<proteinExistence type="predicted"/>
<keyword evidence="1" id="KW-0812">Transmembrane</keyword>
<reference evidence="3" key="1">
    <citation type="submission" date="2022-06" db="EMBL/GenBank/DDBJ databases">
        <title>Solitalea sp. MAHUQ-68 isolated from rhizospheric soil.</title>
        <authorList>
            <person name="Huq M.A."/>
        </authorList>
    </citation>
    <scope>NUCLEOTIDE SEQUENCE</scope>
    <source>
        <strain evidence="3">MAHUQ-68</strain>
    </source>
</reference>
<feature type="chain" id="PRO_5040807853" evidence="2">
    <location>
        <begin position="25"/>
        <end position="90"/>
    </location>
</feature>
<gene>
    <name evidence="3" type="ORF">NF867_11350</name>
</gene>
<dbReference type="RefSeq" id="WP_252588118.1">
    <property type="nucleotide sequence ID" value="NZ_JAMWYS010000036.1"/>
</dbReference>
<keyword evidence="2" id="KW-0732">Signal</keyword>
<evidence type="ECO:0000313" key="3">
    <source>
        <dbReference type="EMBL" id="MCO4293461.1"/>
    </source>
</evidence>
<evidence type="ECO:0000313" key="4">
    <source>
        <dbReference type="Proteomes" id="UP001155182"/>
    </source>
</evidence>
<comment type="caution">
    <text evidence="3">The sequence shown here is derived from an EMBL/GenBank/DDBJ whole genome shotgun (WGS) entry which is preliminary data.</text>
</comment>
<feature type="transmembrane region" description="Helical" evidence="1">
    <location>
        <begin position="51"/>
        <end position="70"/>
    </location>
</feature>
<keyword evidence="1" id="KW-1133">Transmembrane helix</keyword>
<keyword evidence="4" id="KW-1185">Reference proteome</keyword>
<evidence type="ECO:0000256" key="2">
    <source>
        <dbReference type="SAM" id="SignalP"/>
    </source>
</evidence>
<sequence length="90" mass="9921">MKKLVLSFLFAFSLISMLPLISNAQCPMCKSSVESSIEEGGKKGTGLNNGILYLLAAPYIAVAGVGLLWYRNYRRKNISVNIPEQKLNLN</sequence>
<protein>
    <submittedName>
        <fullName evidence="3">Uncharacterized protein</fullName>
    </submittedName>
</protein>
<dbReference type="EMBL" id="JAMWYS010000036">
    <property type="protein sequence ID" value="MCO4293461.1"/>
    <property type="molecule type" value="Genomic_DNA"/>
</dbReference>
<name>A0A9X2F6W5_9SPHI</name>
<dbReference type="AlphaFoldDB" id="A0A9X2F6W5"/>
<keyword evidence="1" id="KW-0472">Membrane</keyword>
<feature type="signal peptide" evidence="2">
    <location>
        <begin position="1"/>
        <end position="24"/>
    </location>
</feature>
<organism evidence="3 4">
    <name type="scientific">Solitalea agri</name>
    <dbReference type="NCBI Taxonomy" id="2953739"/>
    <lineage>
        <taxon>Bacteria</taxon>
        <taxon>Pseudomonadati</taxon>
        <taxon>Bacteroidota</taxon>
        <taxon>Sphingobacteriia</taxon>
        <taxon>Sphingobacteriales</taxon>
        <taxon>Sphingobacteriaceae</taxon>
        <taxon>Solitalea</taxon>
    </lineage>
</organism>
<evidence type="ECO:0000256" key="1">
    <source>
        <dbReference type="SAM" id="Phobius"/>
    </source>
</evidence>
<accession>A0A9X2F6W5</accession>
<dbReference type="Proteomes" id="UP001155182">
    <property type="component" value="Unassembled WGS sequence"/>
</dbReference>